<proteinExistence type="predicted"/>
<sequence length="83" mass="9607">MTLLKSYEVLGTDLPILQERQDDQLTLAEIVHCGADISRLERVGYILRIIDRKAFYEPVYGFQKPITKSYGKVISFSKDLRRS</sequence>
<reference evidence="1 2" key="1">
    <citation type="journal article" date="2013" name="Genome Announc.">
        <title>Genome Sequence of Sporolactobacillus laevolacticus DSM442, an Efficient Polymer-Grade D-Lactate Producer from Agricultural Waste Cottonseed as a Nitrogen Source.</title>
        <authorList>
            <person name="Wang H."/>
            <person name="Wang L."/>
            <person name="Ju J."/>
            <person name="Yu B."/>
            <person name="Ma Y."/>
        </authorList>
    </citation>
    <scope>NUCLEOTIDE SEQUENCE [LARGE SCALE GENOMIC DNA]</scope>
    <source>
        <strain evidence="1 2">DSM 442</strain>
    </source>
</reference>
<dbReference type="STRING" id="1395513.P343_18245"/>
<dbReference type="Proteomes" id="UP000018296">
    <property type="component" value="Unassembled WGS sequence"/>
</dbReference>
<dbReference type="RefSeq" id="WP_023511809.1">
    <property type="nucleotide sequence ID" value="NZ_AWTC01000030.1"/>
</dbReference>
<name>V6ITR6_9BACL</name>
<dbReference type="AlphaFoldDB" id="V6ITR6"/>
<gene>
    <name evidence="1" type="ORF">P343_18245</name>
</gene>
<evidence type="ECO:0000313" key="1">
    <source>
        <dbReference type="EMBL" id="EST10248.1"/>
    </source>
</evidence>
<dbReference type="PATRIC" id="fig|1395513.3.peg.3681"/>
<organism evidence="1 2">
    <name type="scientific">Sporolactobacillus laevolacticus DSM 442</name>
    <dbReference type="NCBI Taxonomy" id="1395513"/>
    <lineage>
        <taxon>Bacteria</taxon>
        <taxon>Bacillati</taxon>
        <taxon>Bacillota</taxon>
        <taxon>Bacilli</taxon>
        <taxon>Bacillales</taxon>
        <taxon>Sporolactobacillaceae</taxon>
        <taxon>Sporolactobacillus</taxon>
    </lineage>
</organism>
<accession>V6ITR6</accession>
<protein>
    <submittedName>
        <fullName evidence="1">Uncharacterized protein</fullName>
    </submittedName>
</protein>
<keyword evidence="2" id="KW-1185">Reference proteome</keyword>
<evidence type="ECO:0000313" key="2">
    <source>
        <dbReference type="Proteomes" id="UP000018296"/>
    </source>
</evidence>
<dbReference type="EMBL" id="AWTC01000030">
    <property type="protein sequence ID" value="EST10248.1"/>
    <property type="molecule type" value="Genomic_DNA"/>
</dbReference>
<comment type="caution">
    <text evidence="1">The sequence shown here is derived from an EMBL/GenBank/DDBJ whole genome shotgun (WGS) entry which is preliminary data.</text>
</comment>